<sequence>MKIGAVILARLTSSRLPGKGLKLIENKEILKHIVDALSQCYFLDEIIIATSENPEDDALDTFCKTHVINCYRGKLDNVADRFLSAAEANGLSHVIRVNGDNLFVNPALIDQICEIANLGYDFISNVPNRTFPKGMSVELVKVDMYKKLYYRFSKEMHFEHVTTYLYENEKYINHLYVTNDKFPEASGVQLAIDTQYDYELAKCVFASGFKLSYELELNSLISKMTKCEKKMNFIGKHGPLLIAEIGGNHEGDFEYAKKLTQLAIDSDSDFIKFQMYTGNSLVNPVESPDRHKHFKKFELSREQYIELAKMVTNAGKRFMASIWDINMVDWVDEYNPIYKIGSGDLLAWPLLKDVALRGKPIILSTGLATEEEVLAAVEYIRNCNPIYRNSDFLSVLQCTSMYPIPKHAANLNVMLRLHECTGATMGYSDHTEGSDAIKLAITMGAQVLEYHFTDKREGKKFRDHKVSLTKDEVLDVIEYIKDINILKGDSIKKPVAIEIEHGHVDSFRRAVYPAKDLPEGHLVTSNDLRVLRPSHGLSSRYYDDLIGKKTTRRLKEHEKLCWDDFT</sequence>
<dbReference type="AlphaFoldDB" id="A0A5N3S7L6"/>
<dbReference type="InterPro" id="IPR006190">
    <property type="entry name" value="SAF_AFP_Neu5Ac"/>
</dbReference>
<dbReference type="PANTHER" id="PTHR42966">
    <property type="entry name" value="N-ACETYLNEURAMINATE SYNTHASE"/>
    <property type="match status" value="1"/>
</dbReference>
<accession>A0A5N3S7L6</accession>
<dbReference type="EMBL" id="VXDD01000002">
    <property type="protein sequence ID" value="KAB0302252.1"/>
    <property type="molecule type" value="Genomic_DNA"/>
</dbReference>
<dbReference type="InterPro" id="IPR013785">
    <property type="entry name" value="Aldolase_TIM"/>
</dbReference>
<dbReference type="Gene3D" id="3.90.1210.10">
    <property type="entry name" value="Antifreeze-like/N-acetylneuraminic acid synthase C-terminal domain"/>
    <property type="match status" value="1"/>
</dbReference>
<dbReference type="GO" id="GO:0016051">
    <property type="term" value="P:carbohydrate biosynthetic process"/>
    <property type="evidence" value="ECO:0007669"/>
    <property type="project" value="InterPro"/>
</dbReference>
<dbReference type="InterPro" id="IPR051690">
    <property type="entry name" value="PseI-like"/>
</dbReference>
<dbReference type="Pfam" id="PF02348">
    <property type="entry name" value="CTP_transf_3"/>
    <property type="match status" value="1"/>
</dbReference>
<feature type="domain" description="AFP-like" evidence="1">
    <location>
        <begin position="510"/>
        <end position="566"/>
    </location>
</feature>
<dbReference type="Pfam" id="PF08666">
    <property type="entry name" value="SAF"/>
    <property type="match status" value="1"/>
</dbReference>
<dbReference type="SMART" id="SM00858">
    <property type="entry name" value="SAF"/>
    <property type="match status" value="1"/>
</dbReference>
<evidence type="ECO:0000313" key="3">
    <source>
        <dbReference type="Proteomes" id="UP000326687"/>
    </source>
</evidence>
<protein>
    <recommendedName>
        <fullName evidence="1">AFP-like domain-containing protein</fullName>
    </recommendedName>
</protein>
<dbReference type="Proteomes" id="UP000326687">
    <property type="component" value="Unassembled WGS sequence"/>
</dbReference>
<dbReference type="SUPFAM" id="SSF51269">
    <property type="entry name" value="AFP III-like domain"/>
    <property type="match status" value="1"/>
</dbReference>
<gene>
    <name evidence="2" type="ORF">F2Z80_14450</name>
</gene>
<dbReference type="Gene3D" id="3.90.550.10">
    <property type="entry name" value="Spore Coat Polysaccharide Biosynthesis Protein SpsA, Chain A"/>
    <property type="match status" value="1"/>
</dbReference>
<reference evidence="2 3" key="1">
    <citation type="submission" date="2019-09" db="EMBL/GenBank/DDBJ databases">
        <title>Vibrio Fortis S7-72.</title>
        <authorList>
            <person name="Das S.K."/>
        </authorList>
    </citation>
    <scope>NUCLEOTIDE SEQUENCE [LARGE SCALE GENOMIC DNA]</scope>
    <source>
        <strain evidence="2 3">S7-72</strain>
    </source>
</reference>
<evidence type="ECO:0000313" key="2">
    <source>
        <dbReference type="EMBL" id="KAB0302252.1"/>
    </source>
</evidence>
<dbReference type="InterPro" id="IPR003329">
    <property type="entry name" value="Cytidylyl_trans"/>
</dbReference>
<dbReference type="SUPFAM" id="SSF53448">
    <property type="entry name" value="Nucleotide-diphospho-sugar transferases"/>
    <property type="match status" value="1"/>
</dbReference>
<dbReference type="RefSeq" id="WP_150896159.1">
    <property type="nucleotide sequence ID" value="NZ_VXDD01000002.1"/>
</dbReference>
<dbReference type="InterPro" id="IPR029044">
    <property type="entry name" value="Nucleotide-diphossugar_trans"/>
</dbReference>
<dbReference type="InterPro" id="IPR036732">
    <property type="entry name" value="AFP_Neu5c_C_sf"/>
</dbReference>
<dbReference type="InterPro" id="IPR013132">
    <property type="entry name" value="PseI/NeuA/B-like_N"/>
</dbReference>
<organism evidence="2 3">
    <name type="scientific">Vibrio fortis</name>
    <dbReference type="NCBI Taxonomy" id="212667"/>
    <lineage>
        <taxon>Bacteria</taxon>
        <taxon>Pseudomonadati</taxon>
        <taxon>Pseudomonadota</taxon>
        <taxon>Gammaproteobacteria</taxon>
        <taxon>Vibrionales</taxon>
        <taxon>Vibrionaceae</taxon>
        <taxon>Vibrio</taxon>
    </lineage>
</organism>
<evidence type="ECO:0000259" key="1">
    <source>
        <dbReference type="PROSITE" id="PS50844"/>
    </source>
</evidence>
<dbReference type="Pfam" id="PF03102">
    <property type="entry name" value="NeuB"/>
    <property type="match status" value="1"/>
</dbReference>
<dbReference type="PANTHER" id="PTHR42966:SF1">
    <property type="entry name" value="SIALIC ACID SYNTHASE"/>
    <property type="match status" value="1"/>
</dbReference>
<dbReference type="GO" id="GO:0047444">
    <property type="term" value="F:N-acylneuraminate-9-phosphate synthase activity"/>
    <property type="evidence" value="ECO:0007669"/>
    <property type="project" value="TreeGrafter"/>
</dbReference>
<dbReference type="InterPro" id="IPR057736">
    <property type="entry name" value="SAF_PseI/NeuA/NeuB"/>
</dbReference>
<dbReference type="Gene3D" id="3.20.20.70">
    <property type="entry name" value="Aldolase class I"/>
    <property type="match status" value="1"/>
</dbReference>
<dbReference type="CDD" id="cd11615">
    <property type="entry name" value="SAF_NeuB_like"/>
    <property type="match status" value="1"/>
</dbReference>
<dbReference type="SUPFAM" id="SSF51569">
    <property type="entry name" value="Aldolase"/>
    <property type="match status" value="1"/>
</dbReference>
<dbReference type="InterPro" id="IPR013974">
    <property type="entry name" value="SAF"/>
</dbReference>
<dbReference type="PROSITE" id="PS50844">
    <property type="entry name" value="AFP_LIKE"/>
    <property type="match status" value="1"/>
</dbReference>
<name>A0A5N3S7L6_9VIBR</name>
<comment type="caution">
    <text evidence="2">The sequence shown here is derived from an EMBL/GenBank/DDBJ whole genome shotgun (WGS) entry which is preliminary data.</text>
</comment>
<proteinExistence type="predicted"/>